<dbReference type="RefSeq" id="WP_091566059.1">
    <property type="nucleotide sequence ID" value="NZ_FMZA01000002.1"/>
</dbReference>
<dbReference type="Proteomes" id="UP000199387">
    <property type="component" value="Unassembled WGS sequence"/>
</dbReference>
<dbReference type="AlphaFoldDB" id="A0A1G6I8P3"/>
<dbReference type="STRING" id="1236220.SAMN04488112_102118"/>
<organism evidence="1 2">
    <name type="scientific">Melghirimyces thermohalophilus</name>
    <dbReference type="NCBI Taxonomy" id="1236220"/>
    <lineage>
        <taxon>Bacteria</taxon>
        <taxon>Bacillati</taxon>
        <taxon>Bacillota</taxon>
        <taxon>Bacilli</taxon>
        <taxon>Bacillales</taxon>
        <taxon>Thermoactinomycetaceae</taxon>
        <taxon>Melghirimyces</taxon>
    </lineage>
</organism>
<evidence type="ECO:0000313" key="1">
    <source>
        <dbReference type="EMBL" id="SDC02897.1"/>
    </source>
</evidence>
<dbReference type="EMBL" id="FMZA01000002">
    <property type="protein sequence ID" value="SDC02897.1"/>
    <property type="molecule type" value="Genomic_DNA"/>
</dbReference>
<evidence type="ECO:0000313" key="2">
    <source>
        <dbReference type="Proteomes" id="UP000199387"/>
    </source>
</evidence>
<reference evidence="1 2" key="1">
    <citation type="submission" date="2016-10" db="EMBL/GenBank/DDBJ databases">
        <authorList>
            <person name="de Groot N.N."/>
        </authorList>
    </citation>
    <scope>NUCLEOTIDE SEQUENCE [LARGE SCALE GENOMIC DNA]</scope>
    <source>
        <strain evidence="1 2">DSM 45514</strain>
    </source>
</reference>
<protein>
    <submittedName>
        <fullName evidence="1">Uncharacterized protein</fullName>
    </submittedName>
</protein>
<sequence length="75" mass="8876">MTNPRQSLQKELDAEVYKLNQLQQQVKNALLRDLPVENQEELRQKVKVRKNKVASLLEDIQRLEISSVKTTDRWC</sequence>
<keyword evidence="2" id="KW-1185">Reference proteome</keyword>
<accession>A0A1G6I8P3</accession>
<name>A0A1G6I8P3_9BACL</name>
<gene>
    <name evidence="1" type="ORF">SAMN04488112_102118</name>
</gene>
<proteinExistence type="predicted"/>